<protein>
    <submittedName>
        <fullName evidence="1">Glutaredoxin family protein</fullName>
    </submittedName>
</protein>
<sequence length="81" mass="9337">MNTIQYNLYGTDGCHLCEIAEQLCKNLISEDNIAYVDIINEPKLVELYSTSIPVLEHLHSNMALYWPFNEEQLQEFISGTN</sequence>
<evidence type="ECO:0000313" key="2">
    <source>
        <dbReference type="Proteomes" id="UP001248581"/>
    </source>
</evidence>
<dbReference type="InterPro" id="IPR036249">
    <property type="entry name" value="Thioredoxin-like_sf"/>
</dbReference>
<dbReference type="SUPFAM" id="SSF52833">
    <property type="entry name" value="Thioredoxin-like"/>
    <property type="match status" value="1"/>
</dbReference>
<organism evidence="1 2">
    <name type="scientific">Thalassotalea nanhaiensis</name>
    <dbReference type="NCBI Taxonomy" id="3065648"/>
    <lineage>
        <taxon>Bacteria</taxon>
        <taxon>Pseudomonadati</taxon>
        <taxon>Pseudomonadota</taxon>
        <taxon>Gammaproteobacteria</taxon>
        <taxon>Alteromonadales</taxon>
        <taxon>Colwelliaceae</taxon>
        <taxon>Thalassotalea</taxon>
    </lineage>
</organism>
<reference evidence="2" key="1">
    <citation type="submission" date="2023-09" db="EMBL/GenBank/DDBJ databases">
        <authorList>
            <person name="Li S."/>
            <person name="Li X."/>
            <person name="Zhang C."/>
            <person name="Zhao Z."/>
        </authorList>
    </citation>
    <scope>NUCLEOTIDE SEQUENCE [LARGE SCALE GENOMIC DNA]</scope>
    <source>
        <strain evidence="2">SQ345</strain>
    </source>
</reference>
<dbReference type="EMBL" id="CP134146">
    <property type="protein sequence ID" value="WNC66834.1"/>
    <property type="molecule type" value="Genomic_DNA"/>
</dbReference>
<gene>
    <name evidence="1" type="ORF">RI845_09795</name>
</gene>
<dbReference type="InterPro" id="IPR008554">
    <property type="entry name" value="Glutaredoxin-like"/>
</dbReference>
<proteinExistence type="predicted"/>
<dbReference type="Proteomes" id="UP001248581">
    <property type="component" value="Chromosome"/>
</dbReference>
<evidence type="ECO:0000313" key="1">
    <source>
        <dbReference type="EMBL" id="WNC66834.1"/>
    </source>
</evidence>
<keyword evidence="2" id="KW-1185">Reference proteome</keyword>
<dbReference type="RefSeq" id="WP_348385999.1">
    <property type="nucleotide sequence ID" value="NZ_CP134146.1"/>
</dbReference>
<dbReference type="Gene3D" id="3.40.30.10">
    <property type="entry name" value="Glutaredoxin"/>
    <property type="match status" value="1"/>
</dbReference>
<accession>A0ABY9TDQ9</accession>
<name>A0ABY9TDQ9_9GAMM</name>
<dbReference type="Pfam" id="PF05768">
    <property type="entry name" value="Glrx-like"/>
    <property type="match status" value="1"/>
</dbReference>